<dbReference type="PANTHER" id="PTHR11337:SF8">
    <property type="entry name" value="VISGUN, ISOFORM E"/>
    <property type="match status" value="1"/>
</dbReference>
<sequence>MTCQVGSSELARAAATRNARRGGSCEISEVSISTFLLRNIYFTRRTRHSNKLSAVMGLKVVFFTVVLALIGASVATDSAAVGCRNATLLLNNENCTQVNCSGNPRYKFLYICSPSHFKHPRCLDFGRNRSAHRSAHNRQHRCAHSQWQHLHLYGSIRDKSVNDSKSIPYSGPGPSPGPHKNTFDAASFIGGIVLILGLQAVIFFLYKFCKSKERNYHTL</sequence>
<dbReference type="AlphaFoldDB" id="A0A4Z2FZ75"/>
<keyword evidence="10" id="KW-1185">Reference proteome</keyword>
<dbReference type="OrthoDB" id="6160056at2759"/>
<proteinExistence type="inferred from homology"/>
<evidence type="ECO:0000256" key="3">
    <source>
        <dbReference type="ARBA" id="ARBA00022692"/>
    </source>
</evidence>
<feature type="transmembrane region" description="Helical" evidence="8">
    <location>
        <begin position="185"/>
        <end position="206"/>
    </location>
</feature>
<protein>
    <submittedName>
        <fullName evidence="9">Sialomucin core protein 24</fullName>
    </submittedName>
</protein>
<evidence type="ECO:0000256" key="8">
    <source>
        <dbReference type="SAM" id="Phobius"/>
    </source>
</evidence>
<feature type="transmembrane region" description="Helical" evidence="8">
    <location>
        <begin position="52"/>
        <end position="75"/>
    </location>
</feature>
<evidence type="ECO:0000313" key="10">
    <source>
        <dbReference type="Proteomes" id="UP000314294"/>
    </source>
</evidence>
<dbReference type="InterPro" id="IPR007947">
    <property type="entry name" value="CD164_MGC24"/>
</dbReference>
<comment type="similarity">
    <text evidence="2">Belongs to the CD164 family.</text>
</comment>
<dbReference type="GO" id="GO:0016020">
    <property type="term" value="C:membrane"/>
    <property type="evidence" value="ECO:0007669"/>
    <property type="project" value="UniProtKB-SubCell"/>
</dbReference>
<keyword evidence="4" id="KW-0732">Signal</keyword>
<comment type="caution">
    <text evidence="9">The sequence shown here is derived from an EMBL/GenBank/DDBJ whole genome shotgun (WGS) entry which is preliminary data.</text>
</comment>
<evidence type="ECO:0000256" key="7">
    <source>
        <dbReference type="ARBA" id="ARBA00023180"/>
    </source>
</evidence>
<keyword evidence="3 8" id="KW-0812">Transmembrane</keyword>
<keyword evidence="6 8" id="KW-0472">Membrane</keyword>
<keyword evidence="5 8" id="KW-1133">Transmembrane helix</keyword>
<evidence type="ECO:0000256" key="2">
    <source>
        <dbReference type="ARBA" id="ARBA00005341"/>
    </source>
</evidence>
<comment type="subcellular location">
    <subcellularLocation>
        <location evidence="1">Membrane</location>
        <topology evidence="1">Single-pass type I membrane protein</topology>
    </subcellularLocation>
</comment>
<evidence type="ECO:0000256" key="6">
    <source>
        <dbReference type="ARBA" id="ARBA00023136"/>
    </source>
</evidence>
<evidence type="ECO:0000313" key="9">
    <source>
        <dbReference type="EMBL" id="TNN46549.1"/>
    </source>
</evidence>
<reference evidence="9 10" key="1">
    <citation type="submission" date="2019-03" db="EMBL/GenBank/DDBJ databases">
        <title>First draft genome of Liparis tanakae, snailfish: a comprehensive survey of snailfish specific genes.</title>
        <authorList>
            <person name="Kim W."/>
            <person name="Song I."/>
            <person name="Jeong J.-H."/>
            <person name="Kim D."/>
            <person name="Kim S."/>
            <person name="Ryu S."/>
            <person name="Song J.Y."/>
            <person name="Lee S.K."/>
        </authorList>
    </citation>
    <scope>NUCLEOTIDE SEQUENCE [LARGE SCALE GENOMIC DNA]</scope>
    <source>
        <tissue evidence="9">Muscle</tissue>
    </source>
</reference>
<accession>A0A4Z2FZ75</accession>
<dbReference type="GO" id="GO:0031410">
    <property type="term" value="C:cytoplasmic vesicle"/>
    <property type="evidence" value="ECO:0007669"/>
    <property type="project" value="TreeGrafter"/>
</dbReference>
<evidence type="ECO:0000256" key="5">
    <source>
        <dbReference type="ARBA" id="ARBA00022989"/>
    </source>
</evidence>
<dbReference type="Proteomes" id="UP000314294">
    <property type="component" value="Unassembled WGS sequence"/>
</dbReference>
<evidence type="ECO:0000256" key="4">
    <source>
        <dbReference type="ARBA" id="ARBA00022729"/>
    </source>
</evidence>
<name>A0A4Z2FZ75_9TELE</name>
<organism evidence="9 10">
    <name type="scientific">Liparis tanakae</name>
    <name type="common">Tanaka's snailfish</name>
    <dbReference type="NCBI Taxonomy" id="230148"/>
    <lineage>
        <taxon>Eukaryota</taxon>
        <taxon>Metazoa</taxon>
        <taxon>Chordata</taxon>
        <taxon>Craniata</taxon>
        <taxon>Vertebrata</taxon>
        <taxon>Euteleostomi</taxon>
        <taxon>Actinopterygii</taxon>
        <taxon>Neopterygii</taxon>
        <taxon>Teleostei</taxon>
        <taxon>Neoteleostei</taxon>
        <taxon>Acanthomorphata</taxon>
        <taxon>Eupercaria</taxon>
        <taxon>Perciformes</taxon>
        <taxon>Cottioidei</taxon>
        <taxon>Cottales</taxon>
        <taxon>Liparidae</taxon>
        <taxon>Liparis</taxon>
    </lineage>
</organism>
<keyword evidence="7" id="KW-0325">Glycoprotein</keyword>
<gene>
    <name evidence="9" type="primary">Cd164</name>
    <name evidence="9" type="ORF">EYF80_043271</name>
</gene>
<dbReference type="PANTHER" id="PTHR11337">
    <property type="entry name" value="MUCIN/PORIMIN"/>
    <property type="match status" value="1"/>
</dbReference>
<dbReference type="EMBL" id="SRLO01000784">
    <property type="protein sequence ID" value="TNN46549.1"/>
    <property type="molecule type" value="Genomic_DNA"/>
</dbReference>
<dbReference type="Pfam" id="PF05283">
    <property type="entry name" value="MGC-24"/>
    <property type="match status" value="1"/>
</dbReference>
<evidence type="ECO:0000256" key="1">
    <source>
        <dbReference type="ARBA" id="ARBA00004479"/>
    </source>
</evidence>